<gene>
    <name evidence="2" type="ORF">EYS42_16540</name>
</gene>
<feature type="chain" id="PRO_5020282803" description="PEP-CTERM sorting domain-containing protein" evidence="1">
    <location>
        <begin position="22"/>
        <end position="221"/>
    </location>
</feature>
<reference evidence="2 3" key="1">
    <citation type="submission" date="2019-02" db="EMBL/GenBank/DDBJ databases">
        <title>Aquabacterium sp. strain KMB7.</title>
        <authorList>
            <person name="Chen W.-M."/>
        </authorList>
    </citation>
    <scope>NUCLEOTIDE SEQUENCE [LARGE SCALE GENOMIC DNA]</scope>
    <source>
        <strain evidence="2 3">KMB7</strain>
    </source>
</reference>
<dbReference type="AlphaFoldDB" id="A0A4V2JFA7"/>
<sequence>MRHAVSLFAALALTAPLMAQANISSDTKGAGTYFDFYDPSLFNLLDKTSTSLSFNVGGIGLTVTPVASGSNVKVAANGKGLGVSSGLLDIGDLNGGLLGSGEGLLLTFSQAVTLNSVGLSLWDGGLLPIDKASITTAGQQFSLGNALSDNALGVTTFSMGSASVPGGRFFLLSAEGSLSSFRLAGLKVDAVSAVPEAPTNLLLGLGLAGMVALKLRRSRQN</sequence>
<comment type="caution">
    <text evidence="2">The sequence shown here is derived from an EMBL/GenBank/DDBJ whole genome shotgun (WGS) entry which is preliminary data.</text>
</comment>
<organism evidence="2 3">
    <name type="scientific">Aquabacterium lacunae</name>
    <dbReference type="NCBI Taxonomy" id="2528630"/>
    <lineage>
        <taxon>Bacteria</taxon>
        <taxon>Pseudomonadati</taxon>
        <taxon>Pseudomonadota</taxon>
        <taxon>Betaproteobacteria</taxon>
        <taxon>Burkholderiales</taxon>
        <taxon>Aquabacterium</taxon>
    </lineage>
</organism>
<evidence type="ECO:0000313" key="3">
    <source>
        <dbReference type="Proteomes" id="UP000292120"/>
    </source>
</evidence>
<dbReference type="EMBL" id="SIXI01000009">
    <property type="protein sequence ID" value="TBO27712.1"/>
    <property type="molecule type" value="Genomic_DNA"/>
</dbReference>
<name>A0A4V2JFA7_9BURK</name>
<protein>
    <recommendedName>
        <fullName evidence="4">PEP-CTERM sorting domain-containing protein</fullName>
    </recommendedName>
</protein>
<keyword evidence="1" id="KW-0732">Signal</keyword>
<keyword evidence="3" id="KW-1185">Reference proteome</keyword>
<dbReference type="RefSeq" id="WP_130969308.1">
    <property type="nucleotide sequence ID" value="NZ_SIXI01000009.1"/>
</dbReference>
<evidence type="ECO:0000313" key="2">
    <source>
        <dbReference type="EMBL" id="TBO27712.1"/>
    </source>
</evidence>
<feature type="signal peptide" evidence="1">
    <location>
        <begin position="1"/>
        <end position="21"/>
    </location>
</feature>
<evidence type="ECO:0008006" key="4">
    <source>
        <dbReference type="Google" id="ProtNLM"/>
    </source>
</evidence>
<accession>A0A4V2JFA7</accession>
<dbReference type="Proteomes" id="UP000292120">
    <property type="component" value="Unassembled WGS sequence"/>
</dbReference>
<evidence type="ECO:0000256" key="1">
    <source>
        <dbReference type="SAM" id="SignalP"/>
    </source>
</evidence>
<proteinExistence type="predicted"/>